<evidence type="ECO:0000256" key="4">
    <source>
        <dbReference type="ARBA" id="ARBA00023172"/>
    </source>
</evidence>
<evidence type="ECO:0000259" key="6">
    <source>
        <dbReference type="Pfam" id="PF13700"/>
    </source>
</evidence>
<accession>A0A9E8HKZ5</accession>
<keyword evidence="4" id="KW-0233">DNA recombination</keyword>
<dbReference type="Proteomes" id="UP001164472">
    <property type="component" value="Chromosome"/>
</dbReference>
<sequence>MPVINILNDAERQLFDTPPKFSKEDRQRYFSIPSELKSSITRIHPIESRIGFVLQLGYFRSRARFFSSAQFGKRDINHVAKTLSVEPPTSLTSYVGSIVTRHRIKILDFLNWEPYDSSMAETLVGLAQNFAAQKEQPKFIFDALTDACWKHQVAIPSFSELNTIITDAFNKSEKNQISNLRRAIKPAHSELLDSLLTPITAGSRTTTPLASYKNIDQSMRPKDIKQNVNNMIVFKDMFDQLTDVYGELNINDKATRYYAEWVRKADTQQLTQFTDKENIYLHLLGFVKHHYFTRQDSLVDALMKSVTSTLHKASSKQAEHERSVKEERDKAIHELSKSHKSISKLAKEIISIVESVSATPNEKYHKIEDLVFDYQKNDEIDYSLLEDLDNQLRKESKNHTYYQLLESLSLRLQLKATPIVRALNFDSTSKAKDLFEAVAHFQDSEGNVGKSPPIKFLSKQDRANVERNDFSIPLYKCLLFIYISKAIKSGDLNLAYSYRFRSIQDYMIDKEYWEARKYQILRECNLLEYIDGEAYLAGLKLGLHEKYKIVNKHLADGINTALTFKNGRVSRVSTPKTDYEEKSFISDALSQDGYIPILQLLKEVKQACQFTGDFKHLSPKNVKMKPKEETLMAGILAKGCNIGLGKHASISSGIKEHTLHNTVNWFFSLENIRKANDRIVDAIHNLKLSSAYLKDPEVLHSSSDGRKVTVDVDCLHANHSYKYFGKDKGVTIYTFIDEKQSLFHNSVFSASDREAPYVIDGLLQNEVTDLKQVHSTDTRGYTEQIFAVSHFLGIAFAPRLANIGNQQIYSFSARKTFYDKGYRLLPSRPVSKNLILDHWDDILRFIATIKMKHATASQLFKRLSSYSKEHPLYRALKEFGRIIKSQFILTYFDDEDLRQQIQKQLNRVELSNRFSRAVFFDNDQAFQEGVLADQEVATACKLLLQNSIILWNYLYLSDLVADTSDPDDRRDLIESISQGSVITWKHVNLRGEYDFRRKASNDARFDMDKIRSIKL</sequence>
<dbReference type="RefSeq" id="WP_251812109.1">
    <property type="nucleotide sequence ID" value="NZ_CP101527.1"/>
</dbReference>
<evidence type="ECO:0000313" key="7">
    <source>
        <dbReference type="EMBL" id="UZW76255.1"/>
    </source>
</evidence>
<dbReference type="InterPro" id="IPR047653">
    <property type="entry name" value="Tn3-like_transpos"/>
</dbReference>
<evidence type="ECO:0000256" key="2">
    <source>
        <dbReference type="ARBA" id="ARBA00022578"/>
    </source>
</evidence>
<proteinExistence type="inferred from homology"/>
<reference evidence="7" key="1">
    <citation type="submission" date="2022-07" db="EMBL/GenBank/DDBJ databases">
        <title>Alkalimarinus sp. nov., isolated from gut of a Alitta virens.</title>
        <authorList>
            <person name="Yang A.I."/>
            <person name="Shin N.-R."/>
        </authorList>
    </citation>
    <scope>NUCLEOTIDE SEQUENCE</scope>
    <source>
        <strain evidence="7">FA028</strain>
    </source>
</reference>
<dbReference type="GO" id="GO:0004803">
    <property type="term" value="F:transposase activity"/>
    <property type="evidence" value="ECO:0007669"/>
    <property type="project" value="InterPro"/>
</dbReference>
<protein>
    <submittedName>
        <fullName evidence="7">Tn3 family transposase</fullName>
    </submittedName>
</protein>
<keyword evidence="8" id="KW-1185">Reference proteome</keyword>
<dbReference type="Pfam" id="PF01526">
    <property type="entry name" value="DDE_Tnp_Tn3"/>
    <property type="match status" value="1"/>
</dbReference>
<evidence type="ECO:0000256" key="1">
    <source>
        <dbReference type="ARBA" id="ARBA00009402"/>
    </source>
</evidence>
<dbReference type="EMBL" id="CP101527">
    <property type="protein sequence ID" value="UZW76255.1"/>
    <property type="molecule type" value="Genomic_DNA"/>
</dbReference>
<evidence type="ECO:0000256" key="3">
    <source>
        <dbReference type="ARBA" id="ARBA00023125"/>
    </source>
</evidence>
<feature type="domain" description="DUF4158" evidence="6">
    <location>
        <begin position="6"/>
        <end position="167"/>
    </location>
</feature>
<dbReference type="InterPro" id="IPR002513">
    <property type="entry name" value="Tn3_Tnp_DDE_dom"/>
</dbReference>
<evidence type="ECO:0000313" key="8">
    <source>
        <dbReference type="Proteomes" id="UP001164472"/>
    </source>
</evidence>
<dbReference type="NCBIfam" id="NF033527">
    <property type="entry name" value="transpos_Tn3"/>
    <property type="match status" value="1"/>
</dbReference>
<dbReference type="InterPro" id="IPR025296">
    <property type="entry name" value="DUF4158"/>
</dbReference>
<keyword evidence="3" id="KW-0238">DNA-binding</keyword>
<dbReference type="KEGG" id="asem:NNL22_06645"/>
<dbReference type="Pfam" id="PF13700">
    <property type="entry name" value="DUF4158"/>
    <property type="match status" value="1"/>
</dbReference>
<dbReference type="GO" id="GO:0003677">
    <property type="term" value="F:DNA binding"/>
    <property type="evidence" value="ECO:0007669"/>
    <property type="project" value="UniProtKB-KW"/>
</dbReference>
<dbReference type="AlphaFoldDB" id="A0A9E8HKZ5"/>
<organism evidence="7 8">
    <name type="scientific">Alkalimarinus sediminis</name>
    <dbReference type="NCBI Taxonomy" id="1632866"/>
    <lineage>
        <taxon>Bacteria</taxon>
        <taxon>Pseudomonadati</taxon>
        <taxon>Pseudomonadota</taxon>
        <taxon>Gammaproteobacteria</taxon>
        <taxon>Alteromonadales</taxon>
        <taxon>Alteromonadaceae</taxon>
        <taxon>Alkalimarinus</taxon>
    </lineage>
</organism>
<feature type="domain" description="Tn3 transposase DDE" evidence="5">
    <location>
        <begin position="600"/>
        <end position="993"/>
    </location>
</feature>
<comment type="similarity">
    <text evidence="1">Belongs to the transposase 7 family.</text>
</comment>
<evidence type="ECO:0000259" key="5">
    <source>
        <dbReference type="Pfam" id="PF01526"/>
    </source>
</evidence>
<dbReference type="GO" id="GO:0006313">
    <property type="term" value="P:DNA transposition"/>
    <property type="evidence" value="ECO:0007669"/>
    <property type="project" value="InterPro"/>
</dbReference>
<keyword evidence="2" id="KW-0815">Transposition</keyword>
<gene>
    <name evidence="7" type="ORF">NNL22_06645</name>
</gene>
<name>A0A9E8HKZ5_9ALTE</name>